<evidence type="ECO:0000313" key="1">
    <source>
        <dbReference type="EMBL" id="GHI14811.1"/>
    </source>
</evidence>
<dbReference type="InterPro" id="IPR010581">
    <property type="entry name" value="DUF1152"/>
</dbReference>
<dbReference type="Proteomes" id="UP000660554">
    <property type="component" value="Unassembled WGS sequence"/>
</dbReference>
<protein>
    <recommendedName>
        <fullName evidence="3">DUF1152 domain-containing protein</fullName>
    </recommendedName>
</protein>
<proteinExistence type="predicted"/>
<accession>A0ABQ3NPX5</accession>
<name>A0ABQ3NPX5_STRVG</name>
<comment type="caution">
    <text evidence="1">The sequence shown here is derived from an EMBL/GenBank/DDBJ whole genome shotgun (WGS) entry which is preliminary data.</text>
</comment>
<dbReference type="EMBL" id="BNDV01000008">
    <property type="protein sequence ID" value="GHI14811.1"/>
    <property type="molecule type" value="Genomic_DNA"/>
</dbReference>
<sequence>MTDLYVAAGGGGDPLGTLIAARTVTVAPDPPLIATYAWERPEISDTPGPLGERHFTGLARGAGGAPAFTPGTRARRPAGSTLPGLAADLPARLLLLDPAGGLTALAGRIGAMAEAAGGRIRIVDIGGDILTHGDEPGLCSPFGDALTLAACHLTGIPTTVYVAGPGLDGEIDERTLLARLPGCHPLTPGPAAASAAARALAWHPSEASALWAAAVHGARGTVRAVNHTAELTGVSPKLYHLPLDEAVAHNPVARALLAERPETLEEAADLSHRLTGIHGLASEQARTPRQVPPAGGTAFLDRDVALKALREAAAGAEHVTFRYAARSLGLAWTDIPALRELLGSDTPLFRLT</sequence>
<organism evidence="1 2">
    <name type="scientific">Streptomyces virginiae</name>
    <name type="common">Streptomyces cinnamonensis</name>
    <dbReference type="NCBI Taxonomy" id="1961"/>
    <lineage>
        <taxon>Bacteria</taxon>
        <taxon>Bacillati</taxon>
        <taxon>Actinomycetota</taxon>
        <taxon>Actinomycetes</taxon>
        <taxon>Kitasatosporales</taxon>
        <taxon>Streptomycetaceae</taxon>
        <taxon>Streptomyces</taxon>
    </lineage>
</organism>
<evidence type="ECO:0008006" key="3">
    <source>
        <dbReference type="Google" id="ProtNLM"/>
    </source>
</evidence>
<dbReference type="RefSeq" id="WP_191869678.1">
    <property type="nucleotide sequence ID" value="NZ_BMRU01000031.1"/>
</dbReference>
<keyword evidence="2" id="KW-1185">Reference proteome</keyword>
<dbReference type="Pfam" id="PF06626">
    <property type="entry name" value="DUF1152"/>
    <property type="match status" value="1"/>
</dbReference>
<reference evidence="2" key="1">
    <citation type="submission" date="2020-09" db="EMBL/GenBank/DDBJ databases">
        <title>Whole genome shotgun sequence of Streptomyces cinnamonensis NBRC 15873.</title>
        <authorList>
            <person name="Komaki H."/>
            <person name="Tamura T."/>
        </authorList>
    </citation>
    <scope>NUCLEOTIDE SEQUENCE [LARGE SCALE GENOMIC DNA]</scope>
    <source>
        <strain evidence="2">NBRC 15873</strain>
    </source>
</reference>
<evidence type="ECO:0000313" key="2">
    <source>
        <dbReference type="Proteomes" id="UP000660554"/>
    </source>
</evidence>
<gene>
    <name evidence="1" type="ORF">Scinn_42740</name>
</gene>
<dbReference type="GeneID" id="86951813"/>